<dbReference type="Pfam" id="PF00172">
    <property type="entry name" value="Zn_clus"/>
    <property type="match status" value="1"/>
</dbReference>
<dbReference type="GO" id="GO:0000981">
    <property type="term" value="F:DNA-binding transcription factor activity, RNA polymerase II-specific"/>
    <property type="evidence" value="ECO:0007669"/>
    <property type="project" value="InterPro"/>
</dbReference>
<sequence length="220" mass="24245">MNHAIFLDQPVRMNPRRQSRQYQAESEPLPSWIPHDSSTKSPQSSLSPWMLSKEFDAPLASRSPSSYGLGISPSILPHSLEQEQPMAEGPAASSPSTTFAHEPSPKVDAKTPTVKQRRTTKAACSACRKRKAKCDGKRPTCSSCTDLKRKCEYLAEEGISSQAASRKRLEGYATVLNLIRKASAGDCKNILDDLRGPKTMDKGVNTVLEKWQQFGTSETH</sequence>
<keyword evidence="5" id="KW-1185">Reference proteome</keyword>
<dbReference type="SUPFAM" id="SSF57701">
    <property type="entry name" value="Zn2/Cys6 DNA-binding domain"/>
    <property type="match status" value="1"/>
</dbReference>
<evidence type="ECO:0000313" key="5">
    <source>
        <dbReference type="Proteomes" id="UP000030641"/>
    </source>
</evidence>
<evidence type="ECO:0000259" key="3">
    <source>
        <dbReference type="PROSITE" id="PS50048"/>
    </source>
</evidence>
<dbReference type="PANTHER" id="PTHR47655">
    <property type="entry name" value="QUINIC ACID UTILIZATION ACTIVATOR"/>
    <property type="match status" value="1"/>
</dbReference>
<evidence type="ECO:0000256" key="2">
    <source>
        <dbReference type="SAM" id="MobiDB-lite"/>
    </source>
</evidence>
<dbReference type="CDD" id="cd00067">
    <property type="entry name" value="GAL4"/>
    <property type="match status" value="1"/>
</dbReference>
<dbReference type="STRING" id="1043005.A0A074YY12"/>
<dbReference type="InterPro" id="IPR001138">
    <property type="entry name" value="Zn2Cys6_DnaBD"/>
</dbReference>
<dbReference type="PROSITE" id="PS50048">
    <property type="entry name" value="ZN2_CY6_FUNGAL_2"/>
    <property type="match status" value="1"/>
</dbReference>
<protein>
    <recommendedName>
        <fullName evidence="3">Zn(2)-C6 fungal-type domain-containing protein</fullName>
    </recommendedName>
</protein>
<feature type="region of interest" description="Disordered" evidence="2">
    <location>
        <begin position="1"/>
        <end position="49"/>
    </location>
</feature>
<feature type="region of interest" description="Disordered" evidence="2">
    <location>
        <begin position="82"/>
        <end position="114"/>
    </location>
</feature>
<dbReference type="EMBL" id="KL584775">
    <property type="protein sequence ID" value="KEQ91756.1"/>
    <property type="molecule type" value="Genomic_DNA"/>
</dbReference>
<keyword evidence="1" id="KW-0539">Nucleus</keyword>
<dbReference type="HOGENOM" id="CLU_1255758_0_0_1"/>
<accession>A0A074YY12</accession>
<reference evidence="4 5" key="1">
    <citation type="journal article" date="2014" name="BMC Genomics">
        <title>Genome sequencing of four Aureobasidium pullulans varieties: biotechnological potential, stress tolerance, and description of new species.</title>
        <authorList>
            <person name="Gostin Ar C."/>
            <person name="Ohm R.A."/>
            <person name="Kogej T."/>
            <person name="Sonjak S."/>
            <person name="Turk M."/>
            <person name="Zajc J."/>
            <person name="Zalar P."/>
            <person name="Grube M."/>
            <person name="Sun H."/>
            <person name="Han J."/>
            <person name="Sharma A."/>
            <person name="Chiniquy J."/>
            <person name="Ngan C.Y."/>
            <person name="Lipzen A."/>
            <person name="Barry K."/>
            <person name="Grigoriev I.V."/>
            <person name="Gunde-Cimerman N."/>
        </authorList>
    </citation>
    <scope>NUCLEOTIDE SEQUENCE [LARGE SCALE GENOMIC DNA]</scope>
    <source>
        <strain evidence="4 5">EXF-2481</strain>
    </source>
</reference>
<dbReference type="InterPro" id="IPR052783">
    <property type="entry name" value="Metabolic/Drug-Res_Regulator"/>
</dbReference>
<dbReference type="AlphaFoldDB" id="A0A074YY12"/>
<evidence type="ECO:0000256" key="1">
    <source>
        <dbReference type="ARBA" id="ARBA00023242"/>
    </source>
</evidence>
<dbReference type="Gene3D" id="4.10.240.10">
    <property type="entry name" value="Zn(2)-C6 fungal-type DNA-binding domain"/>
    <property type="match status" value="1"/>
</dbReference>
<dbReference type="InterPro" id="IPR036864">
    <property type="entry name" value="Zn2-C6_fun-type_DNA-bd_sf"/>
</dbReference>
<dbReference type="GO" id="GO:0008270">
    <property type="term" value="F:zinc ion binding"/>
    <property type="evidence" value="ECO:0007669"/>
    <property type="project" value="InterPro"/>
</dbReference>
<name>A0A074YY12_AURSE</name>
<dbReference type="OrthoDB" id="10261408at2759"/>
<dbReference type="Proteomes" id="UP000030641">
    <property type="component" value="Unassembled WGS sequence"/>
</dbReference>
<dbReference type="InParanoid" id="A0A074YY12"/>
<dbReference type="SMART" id="SM00066">
    <property type="entry name" value="GAL4"/>
    <property type="match status" value="1"/>
</dbReference>
<gene>
    <name evidence="4" type="ORF">AUEXF2481DRAFT_450881</name>
</gene>
<dbReference type="PROSITE" id="PS00463">
    <property type="entry name" value="ZN2_CY6_FUNGAL_1"/>
    <property type="match status" value="1"/>
</dbReference>
<dbReference type="GeneID" id="25367855"/>
<proteinExistence type="predicted"/>
<evidence type="ECO:0000313" key="4">
    <source>
        <dbReference type="EMBL" id="KEQ91756.1"/>
    </source>
</evidence>
<feature type="domain" description="Zn(2)-C6 fungal-type" evidence="3">
    <location>
        <begin position="123"/>
        <end position="153"/>
    </location>
</feature>
<organism evidence="4 5">
    <name type="scientific">Aureobasidium subglaciale (strain EXF-2481)</name>
    <name type="common">Aureobasidium pullulans var. subglaciale</name>
    <dbReference type="NCBI Taxonomy" id="1043005"/>
    <lineage>
        <taxon>Eukaryota</taxon>
        <taxon>Fungi</taxon>
        <taxon>Dikarya</taxon>
        <taxon>Ascomycota</taxon>
        <taxon>Pezizomycotina</taxon>
        <taxon>Dothideomycetes</taxon>
        <taxon>Dothideomycetidae</taxon>
        <taxon>Dothideales</taxon>
        <taxon>Saccotheciaceae</taxon>
        <taxon>Aureobasidium</taxon>
    </lineage>
</organism>
<dbReference type="RefSeq" id="XP_013340307.1">
    <property type="nucleotide sequence ID" value="XM_013484853.1"/>
</dbReference>